<keyword evidence="2" id="KW-1185">Reference proteome</keyword>
<dbReference type="Proteomes" id="UP000735302">
    <property type="component" value="Unassembled WGS sequence"/>
</dbReference>
<evidence type="ECO:0000313" key="1">
    <source>
        <dbReference type="EMBL" id="GFN92215.1"/>
    </source>
</evidence>
<sequence length="328" mass="36692">MSEPKRAKFLTEFKEDYTKEWPFIKRSRLGEHHSRCEICCSDMKIASGGHSDIQRHTLTPKHMSLAKCQASTTSLVSMFQPRNETANEAIMAEVLFTILLVAHNLPLSMADHMGKLFRAMFPDSEIAEQYACARTKTRHIIDVLADDVEKKATKGAKQSVFSLSTDGSNDRGAEQLYPLVLCYRNGEQVVTNTLTITTPVGASTGANIFEASNKELCIRGLDWCQCLSFGCDNASVMVGRLNGVATHIKEANPTIHIQGCPCHLLHLAAKKVRDRLQDVATDLLLRFVKLKAISEASNLYNLEFHRRSRQKDRADLMIGEAARFYLSE</sequence>
<organism evidence="1 2">
    <name type="scientific">Plakobranchus ocellatus</name>
    <dbReference type="NCBI Taxonomy" id="259542"/>
    <lineage>
        <taxon>Eukaryota</taxon>
        <taxon>Metazoa</taxon>
        <taxon>Spiralia</taxon>
        <taxon>Lophotrochozoa</taxon>
        <taxon>Mollusca</taxon>
        <taxon>Gastropoda</taxon>
        <taxon>Heterobranchia</taxon>
        <taxon>Euthyneura</taxon>
        <taxon>Panpulmonata</taxon>
        <taxon>Sacoglossa</taxon>
        <taxon>Placobranchoidea</taxon>
        <taxon>Plakobranchidae</taxon>
        <taxon>Plakobranchus</taxon>
    </lineage>
</organism>
<name>A0AAV3ZC50_9GAST</name>
<dbReference type="PANTHER" id="PTHR37162">
    <property type="entry name" value="HAT FAMILY DIMERISATION DOMAINCONTAINING PROTEIN-RELATED"/>
    <property type="match status" value="1"/>
</dbReference>
<protein>
    <submittedName>
        <fullName evidence="1">Connexin 27.5</fullName>
    </submittedName>
</protein>
<comment type="caution">
    <text evidence="1">The sequence shown here is derived from an EMBL/GenBank/DDBJ whole genome shotgun (WGS) entry which is preliminary data.</text>
</comment>
<reference evidence="1 2" key="1">
    <citation type="journal article" date="2021" name="Elife">
        <title>Chloroplast acquisition without the gene transfer in kleptoplastic sea slugs, Plakobranchus ocellatus.</title>
        <authorList>
            <person name="Maeda T."/>
            <person name="Takahashi S."/>
            <person name="Yoshida T."/>
            <person name="Shimamura S."/>
            <person name="Takaki Y."/>
            <person name="Nagai Y."/>
            <person name="Toyoda A."/>
            <person name="Suzuki Y."/>
            <person name="Arimoto A."/>
            <person name="Ishii H."/>
            <person name="Satoh N."/>
            <person name="Nishiyama T."/>
            <person name="Hasebe M."/>
            <person name="Maruyama T."/>
            <person name="Minagawa J."/>
            <person name="Obokata J."/>
            <person name="Shigenobu S."/>
        </authorList>
    </citation>
    <scope>NUCLEOTIDE SEQUENCE [LARGE SCALE GENOMIC DNA]</scope>
</reference>
<dbReference type="AlphaFoldDB" id="A0AAV3ZC50"/>
<dbReference type="PANTHER" id="PTHR37162:SF10">
    <property type="entry name" value="DUF4371 DOMAIN-CONTAINING PROTEIN"/>
    <property type="match status" value="1"/>
</dbReference>
<accession>A0AAV3ZC50</accession>
<proteinExistence type="predicted"/>
<dbReference type="EMBL" id="BLXT01002238">
    <property type="protein sequence ID" value="GFN92215.1"/>
    <property type="molecule type" value="Genomic_DNA"/>
</dbReference>
<evidence type="ECO:0000313" key="2">
    <source>
        <dbReference type="Proteomes" id="UP000735302"/>
    </source>
</evidence>
<gene>
    <name evidence="1" type="ORF">PoB_001872100</name>
</gene>